<organism evidence="2 3">
    <name type="scientific">Colletotrichum shisoi</name>
    <dbReference type="NCBI Taxonomy" id="2078593"/>
    <lineage>
        <taxon>Eukaryota</taxon>
        <taxon>Fungi</taxon>
        <taxon>Dikarya</taxon>
        <taxon>Ascomycota</taxon>
        <taxon>Pezizomycotina</taxon>
        <taxon>Sordariomycetes</taxon>
        <taxon>Hypocreomycetidae</taxon>
        <taxon>Glomerellales</taxon>
        <taxon>Glomerellaceae</taxon>
        <taxon>Colletotrichum</taxon>
        <taxon>Colletotrichum destructivum species complex</taxon>
    </lineage>
</organism>
<reference evidence="2 3" key="1">
    <citation type="journal article" date="2019" name="Sci. Rep.">
        <title>Colletotrichum shisoi sp. nov., an anthracnose pathogen of Perilla frutescens in Japan: molecular phylogenetic, morphological and genomic evidence.</title>
        <authorList>
            <person name="Gan P."/>
            <person name="Tsushima A."/>
            <person name="Hiroyama R."/>
            <person name="Narusaka M."/>
            <person name="Takano Y."/>
            <person name="Narusaka Y."/>
            <person name="Kawaradani M."/>
            <person name="Damm U."/>
            <person name="Shirasu K."/>
        </authorList>
    </citation>
    <scope>NUCLEOTIDE SEQUENCE [LARGE SCALE GENOMIC DNA]</scope>
    <source>
        <strain evidence="2 3">PG-2018a</strain>
    </source>
</reference>
<evidence type="ECO:0000313" key="2">
    <source>
        <dbReference type="EMBL" id="TQN73103.1"/>
    </source>
</evidence>
<feature type="signal peptide" evidence="1">
    <location>
        <begin position="1"/>
        <end position="15"/>
    </location>
</feature>
<sequence length="138" mass="14388">MAGFIVLLSAAVAIAVPDFIIARDVRATVKASTPPALPLAQVAVSDPGATTNLKPTSSSIPKPLVTLPVATLAYQSPKAAKTNSPNRTLESVAQLQPPKVIIETNYVVYTQIKTVAPPYITVTKTIQPPPPPPPPPPP</sequence>
<evidence type="ECO:0008006" key="4">
    <source>
        <dbReference type="Google" id="ProtNLM"/>
    </source>
</evidence>
<dbReference type="AlphaFoldDB" id="A0A5Q4C174"/>
<evidence type="ECO:0000313" key="3">
    <source>
        <dbReference type="Proteomes" id="UP000326340"/>
    </source>
</evidence>
<dbReference type="EMBL" id="PUHP01000120">
    <property type="protein sequence ID" value="TQN73103.1"/>
    <property type="molecule type" value="Genomic_DNA"/>
</dbReference>
<gene>
    <name evidence="2" type="ORF">CSHISOI_02358</name>
</gene>
<dbReference type="Proteomes" id="UP000326340">
    <property type="component" value="Unassembled WGS sequence"/>
</dbReference>
<name>A0A5Q4C174_9PEZI</name>
<feature type="chain" id="PRO_5024914011" description="Filamentous hemagglutinin" evidence="1">
    <location>
        <begin position="16"/>
        <end position="138"/>
    </location>
</feature>
<proteinExistence type="predicted"/>
<keyword evidence="3" id="KW-1185">Reference proteome</keyword>
<keyword evidence="1" id="KW-0732">Signal</keyword>
<accession>A0A5Q4C174</accession>
<protein>
    <recommendedName>
        <fullName evidence="4">Filamentous hemagglutinin</fullName>
    </recommendedName>
</protein>
<evidence type="ECO:0000256" key="1">
    <source>
        <dbReference type="SAM" id="SignalP"/>
    </source>
</evidence>
<comment type="caution">
    <text evidence="2">The sequence shown here is derived from an EMBL/GenBank/DDBJ whole genome shotgun (WGS) entry which is preliminary data.</text>
</comment>